<feature type="domain" description="Rad50/SbcC-type AAA" evidence="2">
    <location>
        <begin position="6"/>
        <end position="260"/>
    </location>
</feature>
<comment type="caution">
    <text evidence="3">The sequence shown here is derived from an EMBL/GenBank/DDBJ whole genome shotgun (WGS) entry which is preliminary data.</text>
</comment>
<organism evidence="3 4">
    <name type="scientific">Thorsellia kenyensis</name>
    <dbReference type="NCBI Taxonomy" id="1549888"/>
    <lineage>
        <taxon>Bacteria</taxon>
        <taxon>Pseudomonadati</taxon>
        <taxon>Pseudomonadota</taxon>
        <taxon>Gammaproteobacteria</taxon>
        <taxon>Enterobacterales</taxon>
        <taxon>Thorselliaceae</taxon>
        <taxon>Thorsellia</taxon>
    </lineage>
</organism>
<proteinExistence type="predicted"/>
<dbReference type="Proteomes" id="UP001589758">
    <property type="component" value="Unassembled WGS sequence"/>
</dbReference>
<reference evidence="3 4" key="1">
    <citation type="submission" date="2024-09" db="EMBL/GenBank/DDBJ databases">
        <authorList>
            <person name="Sun Q."/>
            <person name="Mori K."/>
        </authorList>
    </citation>
    <scope>NUCLEOTIDE SEQUENCE [LARGE SCALE GENOMIC DNA]</scope>
    <source>
        <strain evidence="3 4">CCM 8545</strain>
    </source>
</reference>
<dbReference type="Pfam" id="PF13476">
    <property type="entry name" value="AAA_23"/>
    <property type="match status" value="1"/>
</dbReference>
<keyword evidence="1" id="KW-0175">Coiled coil</keyword>
<feature type="coiled-coil region" evidence="1">
    <location>
        <begin position="217"/>
        <end position="251"/>
    </location>
</feature>
<feature type="coiled-coil region" evidence="1">
    <location>
        <begin position="697"/>
        <end position="724"/>
    </location>
</feature>
<keyword evidence="4" id="KW-1185">Reference proteome</keyword>
<protein>
    <submittedName>
        <fullName evidence="3">SbcC/MukB-like Walker B domain-containing protein</fullName>
    </submittedName>
</protein>
<evidence type="ECO:0000259" key="2">
    <source>
        <dbReference type="Pfam" id="PF13476"/>
    </source>
</evidence>
<dbReference type="InterPro" id="IPR038729">
    <property type="entry name" value="Rad50/SbcC_AAA"/>
</dbReference>
<dbReference type="Pfam" id="PF13558">
    <property type="entry name" value="SbcC_Walker_B"/>
    <property type="match status" value="1"/>
</dbReference>
<evidence type="ECO:0000313" key="3">
    <source>
        <dbReference type="EMBL" id="MFC0180131.1"/>
    </source>
</evidence>
<dbReference type="InterPro" id="IPR027417">
    <property type="entry name" value="P-loop_NTPase"/>
</dbReference>
<dbReference type="PANTHER" id="PTHR32114:SF2">
    <property type="entry name" value="ABC TRANSPORTER ABCH.3"/>
    <property type="match status" value="1"/>
</dbReference>
<sequence>MKILQIRFKNLNALYGEWQIDLREPIYQDSGIFAITGPTGSGKSTLLDAICLALYAETPRLGKITKSKNDIMSRQTGECYAEVLFETDKGQFISQFSQRRAKKQANGALQEPIHQLALASGTIIESKKNLVGKAIIETTGMDFTRFTRSMLLAQGGFDSFLKATDDDKSKILQQITASGLYSELSKQVFLAHKEAKLAYDSLLAQSQHLQVLDDENLAQLQEASEKNNQTLIEINKEIEQKKQERDWLVQQNSLIASIKELEITLEKTTAKKHAFLPKIEIITQAQKALSIEASYTSLTHYEGLLLLKKKELTQQSEKAPKLKAVLVEHNQKISTEQNLLEQTEQQYKQLLPILNEVKQLDIEIEQLDQQLKRLNSALVKELEKQQLLQKEHLKLENEKLSTLKQISDSKNFMDHGLGVQIKSLSHNFSSLFLQIERLKQLKLSQITLLKQQDDNISSQKNVANKLELLSKNLRAFEQEIVQIKNDEAELVKESQLLLNNRTIEEILKEKESLTKSLYYIDTVANLTAHRANLMKDEPCPLCGSIEHPYALEVDIDTDKKNTEAAIELLNRKIRQANIIKEQCAVFTKKVQDKNLVIHQTQLEEEKYIQTHQFLQQTATELEKQQNELTAEVLRLTVKIEELITPLQLSISSTPLDTLITKLETLIKTYERHSDILSKGESELNSLAIRESHITVSLNELQHYLAKNTEEITKLTEQLTAKQDKRRFLFSDNDPNVELIKQEENLIYIKKSLQDLVAEQQQLTEQLTINSTQIHTLQSDIISITGRCLEAEQKFSALLQEVGFKDKADFQFALSTKDSIDTLQHELKLLEDELFALNTLIKKSRDDLIALQTLTLTEDPLNSVLATLSHLEKQLESARQTQIEIHTVLKQDQQAREQLGSLKHSLEQSRNHLVSHEKLNLLIGSADGKKFRHFAQGITFEILVMHANQQLAKMNDRYLLIRDNSHPLALNVIDNYQAGEIRTINNLSGGESFIMSLALALGLSQMSSQKTRVDSLFLDEGFGTLDEEALDVALDALSSLQHENKLIGIISHVPQLKNRITTQILIDAGHGGRSKMVGPGCKHINDSFI</sequence>
<dbReference type="Gene3D" id="3.40.50.300">
    <property type="entry name" value="P-loop containing nucleotide triphosphate hydrolases"/>
    <property type="match status" value="2"/>
</dbReference>
<dbReference type="RefSeq" id="WP_385877247.1">
    <property type="nucleotide sequence ID" value="NZ_JBHLXE010000092.1"/>
</dbReference>
<feature type="coiled-coil region" evidence="1">
    <location>
        <begin position="604"/>
        <end position="638"/>
    </location>
</feature>
<feature type="coiled-coil region" evidence="1">
    <location>
        <begin position="459"/>
        <end position="493"/>
    </location>
</feature>
<evidence type="ECO:0000256" key="1">
    <source>
        <dbReference type="SAM" id="Coils"/>
    </source>
</evidence>
<dbReference type="PANTHER" id="PTHR32114">
    <property type="entry name" value="ABC TRANSPORTER ABCH.3"/>
    <property type="match status" value="1"/>
</dbReference>
<evidence type="ECO:0000313" key="4">
    <source>
        <dbReference type="Proteomes" id="UP001589758"/>
    </source>
</evidence>
<dbReference type="SUPFAM" id="SSF52540">
    <property type="entry name" value="P-loop containing nucleoside triphosphate hydrolases"/>
    <property type="match status" value="1"/>
</dbReference>
<dbReference type="EMBL" id="JBHLXE010000092">
    <property type="protein sequence ID" value="MFC0180131.1"/>
    <property type="molecule type" value="Genomic_DNA"/>
</dbReference>
<name>A0ABV6CF10_9GAMM</name>
<gene>
    <name evidence="3" type="ORF">ACFFIT_08565</name>
</gene>
<accession>A0ABV6CF10</accession>
<feature type="coiled-coil region" evidence="1">
    <location>
        <begin position="812"/>
        <end position="880"/>
    </location>
</feature>
<feature type="coiled-coil region" evidence="1">
    <location>
        <begin position="326"/>
        <end position="398"/>
    </location>
</feature>